<accession>A0A540NGR4</accession>
<evidence type="ECO:0000256" key="7">
    <source>
        <dbReference type="SAM" id="Phobius"/>
    </source>
</evidence>
<dbReference type="GO" id="GO:0016020">
    <property type="term" value="C:membrane"/>
    <property type="evidence" value="ECO:0007669"/>
    <property type="project" value="UniProtKB-SubCell"/>
</dbReference>
<evidence type="ECO:0000256" key="3">
    <source>
        <dbReference type="ARBA" id="ARBA00022692"/>
    </source>
</evidence>
<feature type="compositionally biased region" description="Low complexity" evidence="6">
    <location>
        <begin position="216"/>
        <end position="229"/>
    </location>
</feature>
<organism evidence="8 9">
    <name type="scientific">Malus baccata</name>
    <name type="common">Siberian crab apple</name>
    <name type="synonym">Pyrus baccata</name>
    <dbReference type="NCBI Taxonomy" id="106549"/>
    <lineage>
        <taxon>Eukaryota</taxon>
        <taxon>Viridiplantae</taxon>
        <taxon>Streptophyta</taxon>
        <taxon>Embryophyta</taxon>
        <taxon>Tracheophyta</taxon>
        <taxon>Spermatophyta</taxon>
        <taxon>Magnoliopsida</taxon>
        <taxon>eudicotyledons</taxon>
        <taxon>Gunneridae</taxon>
        <taxon>Pentapetalae</taxon>
        <taxon>rosids</taxon>
        <taxon>fabids</taxon>
        <taxon>Rosales</taxon>
        <taxon>Rosaceae</taxon>
        <taxon>Amygdaloideae</taxon>
        <taxon>Maleae</taxon>
        <taxon>Malus</taxon>
    </lineage>
</organism>
<reference evidence="8 9" key="1">
    <citation type="journal article" date="2019" name="G3 (Bethesda)">
        <title>Sequencing of a Wild Apple (Malus baccata) Genome Unravels the Differences Between Cultivated and Wild Apple Species Regarding Disease Resistance and Cold Tolerance.</title>
        <authorList>
            <person name="Chen X."/>
        </authorList>
    </citation>
    <scope>NUCLEOTIDE SEQUENCE [LARGE SCALE GENOMIC DNA]</scope>
    <source>
        <strain evidence="9">cv. Shandingzi</strain>
        <tissue evidence="8">Leaves</tissue>
    </source>
</reference>
<dbReference type="InterPro" id="IPR018503">
    <property type="entry name" value="Tetraspanin_CS"/>
</dbReference>
<keyword evidence="5 7" id="KW-0472">Membrane</keyword>
<evidence type="ECO:0000313" key="8">
    <source>
        <dbReference type="EMBL" id="TQE10209.1"/>
    </source>
</evidence>
<evidence type="ECO:0000256" key="6">
    <source>
        <dbReference type="SAM" id="MobiDB-lite"/>
    </source>
</evidence>
<keyword evidence="9" id="KW-1185">Reference proteome</keyword>
<feature type="region of interest" description="Disordered" evidence="6">
    <location>
        <begin position="175"/>
        <end position="259"/>
    </location>
</feature>
<dbReference type="PROSITE" id="PS00421">
    <property type="entry name" value="TM4_1"/>
    <property type="match status" value="1"/>
</dbReference>
<comment type="subcellular location">
    <subcellularLocation>
        <location evidence="1">Membrane</location>
        <topology evidence="1">Multi-pass membrane protein</topology>
    </subcellularLocation>
</comment>
<sequence>MRISNNLVGLLNFITFLLSIPIVVAGVWLTKQGSTECEKFLDKPVIILGVFLMLVSLAGLIGACCRVSWLLWVYLLVMFLLIVVLFAVTIFAFAVTNKGAGKVLSGKGYKEYRLGDYSQWLQKRVNNTKNWNKIKSCLIDSKVCSTFKDKYANDTLQTFYSENLSALQMSNLVSNRRAARRSSQTPYPGGNAAATSTPDIGTTGVRPITPLGQTVSMAPASSTSSMTHPVLSDRRTHRQPRSSEEAQPSSEASSIHEEGSQIVATPRGVELDDNEVVLAISVIEVRVVKSEDVLLQFRLRLLAQLLPASDDDDGLGLAPREVEEDGGRPGSKHGKGPKAAAEGKRGLDPQPQEALLVQMLARWGCD</sequence>
<dbReference type="PANTHER" id="PTHR32191">
    <property type="entry name" value="TETRASPANIN-8-RELATED"/>
    <property type="match status" value="1"/>
</dbReference>
<feature type="region of interest" description="Disordered" evidence="6">
    <location>
        <begin position="310"/>
        <end position="351"/>
    </location>
</feature>
<dbReference type="Pfam" id="PF00335">
    <property type="entry name" value="Tetraspanin"/>
    <property type="match status" value="1"/>
</dbReference>
<evidence type="ECO:0000313" key="9">
    <source>
        <dbReference type="Proteomes" id="UP000315295"/>
    </source>
</evidence>
<dbReference type="InterPro" id="IPR018499">
    <property type="entry name" value="Tetraspanin/Peripherin"/>
</dbReference>
<dbReference type="AlphaFoldDB" id="A0A540NGR4"/>
<evidence type="ECO:0000256" key="5">
    <source>
        <dbReference type="ARBA" id="ARBA00023136"/>
    </source>
</evidence>
<proteinExistence type="inferred from homology"/>
<dbReference type="EMBL" id="VIEB01000045">
    <property type="protein sequence ID" value="TQE10209.1"/>
    <property type="molecule type" value="Genomic_DNA"/>
</dbReference>
<dbReference type="GO" id="GO:0009734">
    <property type="term" value="P:auxin-activated signaling pathway"/>
    <property type="evidence" value="ECO:0007669"/>
    <property type="project" value="InterPro"/>
</dbReference>
<keyword evidence="4 7" id="KW-1133">Transmembrane helix</keyword>
<dbReference type="Proteomes" id="UP000315295">
    <property type="component" value="Unassembled WGS sequence"/>
</dbReference>
<keyword evidence="3 7" id="KW-0812">Transmembrane</keyword>
<dbReference type="PRINTS" id="PR00259">
    <property type="entry name" value="TMFOUR"/>
</dbReference>
<name>A0A540NGR4_MALBA</name>
<evidence type="ECO:0000256" key="2">
    <source>
        <dbReference type="ARBA" id="ARBA00006840"/>
    </source>
</evidence>
<protein>
    <submittedName>
        <fullName evidence="8">Uncharacterized protein</fullName>
    </submittedName>
</protein>
<evidence type="ECO:0000256" key="1">
    <source>
        <dbReference type="ARBA" id="ARBA00004141"/>
    </source>
</evidence>
<gene>
    <name evidence="8" type="ORF">C1H46_004181</name>
</gene>
<feature type="transmembrane region" description="Helical" evidence="7">
    <location>
        <begin position="7"/>
        <end position="29"/>
    </location>
</feature>
<evidence type="ECO:0000256" key="4">
    <source>
        <dbReference type="ARBA" id="ARBA00022989"/>
    </source>
</evidence>
<dbReference type="InterPro" id="IPR044991">
    <property type="entry name" value="TET_plant"/>
</dbReference>
<dbReference type="STRING" id="106549.A0A540NGR4"/>
<comment type="caution">
    <text evidence="8">The sequence shown here is derived from an EMBL/GenBank/DDBJ whole genome shotgun (WGS) entry which is preliminary data.</text>
</comment>
<comment type="similarity">
    <text evidence="2">Belongs to the tetraspanin (TM4SF) family.</text>
</comment>
<feature type="transmembrane region" description="Helical" evidence="7">
    <location>
        <begin position="45"/>
        <end position="64"/>
    </location>
</feature>
<feature type="transmembrane region" description="Helical" evidence="7">
    <location>
        <begin position="71"/>
        <end position="95"/>
    </location>
</feature>